<feature type="region of interest" description="Disordered" evidence="1">
    <location>
        <begin position="1"/>
        <end position="30"/>
    </location>
</feature>
<proteinExistence type="predicted"/>
<dbReference type="RefSeq" id="WP_249736694.1">
    <property type="nucleotide sequence ID" value="NZ_JAKNCJ010000001.1"/>
</dbReference>
<keyword evidence="3" id="KW-1185">Reference proteome</keyword>
<evidence type="ECO:0000313" key="2">
    <source>
        <dbReference type="EMBL" id="MCL6422599.1"/>
    </source>
</evidence>
<accession>A0ABT0QZY2</accession>
<dbReference type="Proteomes" id="UP001203761">
    <property type="component" value="Unassembled WGS sequence"/>
</dbReference>
<reference evidence="2" key="1">
    <citation type="submission" date="2022-02" db="EMBL/GenBank/DDBJ databases">
        <authorList>
            <person name="Lee M."/>
            <person name="Kim S.-J."/>
            <person name="Jung M.-Y."/>
        </authorList>
    </citation>
    <scope>NUCLEOTIDE SEQUENCE</scope>
    <source>
        <strain evidence="2">JHP9</strain>
    </source>
</reference>
<evidence type="ECO:0000256" key="1">
    <source>
        <dbReference type="SAM" id="MobiDB-lite"/>
    </source>
</evidence>
<sequence length="187" mass="20193">MTTSDPIRARAAPKRAVGDDGLPSQPGSFDDTRARLRHLSGSVCVLKEQGLAAEDARACVKGGADVFVNPAGWNVPWGPTCWPHEMSFWIENETALPLAKSTLVPIEEADPIECFLYESEDGEFVLVITGGFTWGPTLRSFADDGTTMPADVILLHPKPLSTTTVSGELDSSRDREIAFRIGPPLRG</sequence>
<protein>
    <submittedName>
        <fullName evidence="2">Uncharacterized protein</fullName>
    </submittedName>
</protein>
<gene>
    <name evidence="2" type="ORF">Bequi_04230</name>
</gene>
<organism evidence="2 3">
    <name type="scientific">Brachybacterium equifaecis</name>
    <dbReference type="NCBI Taxonomy" id="2910770"/>
    <lineage>
        <taxon>Bacteria</taxon>
        <taxon>Bacillati</taxon>
        <taxon>Actinomycetota</taxon>
        <taxon>Actinomycetes</taxon>
        <taxon>Micrococcales</taxon>
        <taxon>Dermabacteraceae</taxon>
        <taxon>Brachybacterium</taxon>
    </lineage>
</organism>
<evidence type="ECO:0000313" key="3">
    <source>
        <dbReference type="Proteomes" id="UP001203761"/>
    </source>
</evidence>
<name>A0ABT0QZY2_9MICO</name>
<comment type="caution">
    <text evidence="2">The sequence shown here is derived from an EMBL/GenBank/DDBJ whole genome shotgun (WGS) entry which is preliminary data.</text>
</comment>
<dbReference type="EMBL" id="JAKNCJ010000001">
    <property type="protein sequence ID" value="MCL6422599.1"/>
    <property type="molecule type" value="Genomic_DNA"/>
</dbReference>